<dbReference type="InterPro" id="IPR056113">
    <property type="entry name" value="DUF7696"/>
</dbReference>
<reference evidence="1" key="1">
    <citation type="submission" date="2020-11" db="EMBL/GenBank/DDBJ databases">
        <authorList>
            <person name="Kim M.K."/>
        </authorList>
    </citation>
    <scope>NUCLEOTIDE SEQUENCE</scope>
    <source>
        <strain evidence="1">BT350</strain>
    </source>
</reference>
<dbReference type="Pfam" id="PF24751">
    <property type="entry name" value="DUF7696"/>
    <property type="match status" value="1"/>
</dbReference>
<evidence type="ECO:0000313" key="1">
    <source>
        <dbReference type="EMBL" id="MBF9235545.1"/>
    </source>
</evidence>
<organism evidence="1 2">
    <name type="scientific">Microvirga alba</name>
    <dbReference type="NCBI Taxonomy" id="2791025"/>
    <lineage>
        <taxon>Bacteria</taxon>
        <taxon>Pseudomonadati</taxon>
        <taxon>Pseudomonadota</taxon>
        <taxon>Alphaproteobacteria</taxon>
        <taxon>Hyphomicrobiales</taxon>
        <taxon>Methylobacteriaceae</taxon>
        <taxon>Microvirga</taxon>
    </lineage>
</organism>
<proteinExistence type="predicted"/>
<dbReference type="EMBL" id="JADQDO010000016">
    <property type="protein sequence ID" value="MBF9235545.1"/>
    <property type="molecule type" value="Genomic_DNA"/>
</dbReference>
<evidence type="ECO:0000313" key="2">
    <source>
        <dbReference type="Proteomes" id="UP000599312"/>
    </source>
</evidence>
<keyword evidence="2" id="KW-1185">Reference proteome</keyword>
<gene>
    <name evidence="1" type="ORF">I2H38_19470</name>
</gene>
<dbReference type="RefSeq" id="WP_196273541.1">
    <property type="nucleotide sequence ID" value="NZ_JADQDO010000016.1"/>
</dbReference>
<sequence>MAEVDHRCLACGQVHPDAREVTLIDGTVVSSYSEAWRMECEARAVLAIPSVQKRREYLFGSIDRFGKPSGGVEQRRGRESALQLAEVVKRLWYAAKQSDAA</sequence>
<accession>A0A931BUU5</accession>
<protein>
    <submittedName>
        <fullName evidence="1">Uncharacterized protein</fullName>
    </submittedName>
</protein>
<name>A0A931BUU5_9HYPH</name>
<dbReference type="Proteomes" id="UP000599312">
    <property type="component" value="Unassembled WGS sequence"/>
</dbReference>
<comment type="caution">
    <text evidence="1">The sequence shown here is derived from an EMBL/GenBank/DDBJ whole genome shotgun (WGS) entry which is preliminary data.</text>
</comment>
<dbReference type="AlphaFoldDB" id="A0A931BUU5"/>